<evidence type="ECO:0000313" key="1">
    <source>
        <dbReference type="EMBL" id="MBS4883236.1"/>
    </source>
</evidence>
<dbReference type="EMBL" id="JAGZMZ010000001">
    <property type="protein sequence ID" value="MBS4883236.1"/>
    <property type="molecule type" value="Genomic_DNA"/>
</dbReference>
<dbReference type="AlphaFoldDB" id="A0A942WEN7"/>
<dbReference type="RefSeq" id="WP_278639408.1">
    <property type="nucleotide sequence ID" value="NZ_JAGZMZ010000001.1"/>
</dbReference>
<reference evidence="1" key="1">
    <citation type="submission" date="2021-02" db="EMBL/GenBank/DDBJ databases">
        <title>Infant gut strain persistence is associated with maternal origin, phylogeny, and functional potential including surface adhesion and iron acquisition.</title>
        <authorList>
            <person name="Lou Y.C."/>
        </authorList>
    </citation>
    <scope>NUCLEOTIDE SEQUENCE</scope>
    <source>
        <strain evidence="1">L3_108_103G1_dasL3_108_103G1_concoct_2</strain>
    </source>
</reference>
<organism evidence="1 2">
    <name type="scientific">Amedibacillus dolichus</name>
    <dbReference type="NCBI Taxonomy" id="31971"/>
    <lineage>
        <taxon>Bacteria</taxon>
        <taxon>Bacillati</taxon>
        <taxon>Bacillota</taxon>
        <taxon>Erysipelotrichia</taxon>
        <taxon>Erysipelotrichales</taxon>
        <taxon>Erysipelotrichaceae</taxon>
        <taxon>Amedibacillus</taxon>
    </lineage>
</organism>
<name>A0A942WEN7_9FIRM</name>
<gene>
    <name evidence="1" type="ORF">KHZ85_00480</name>
</gene>
<proteinExistence type="predicted"/>
<dbReference type="Proteomes" id="UP000753219">
    <property type="component" value="Unassembled WGS sequence"/>
</dbReference>
<evidence type="ECO:0000313" key="2">
    <source>
        <dbReference type="Proteomes" id="UP000753219"/>
    </source>
</evidence>
<comment type="caution">
    <text evidence="1">The sequence shown here is derived from an EMBL/GenBank/DDBJ whole genome shotgun (WGS) entry which is preliminary data.</text>
</comment>
<accession>A0A942WEN7</accession>
<protein>
    <submittedName>
        <fullName evidence="1">Uncharacterized protein</fullName>
    </submittedName>
</protein>
<sequence>MAENKMKEVAKLLGVEMGVPFNIKGSKNNPHMITEHGLLNHEGNMFPCELSKLLRGVREIEQPILDKVEKRYLEGVLRPFKDRVIDITKTKDLDMEFIRVQLKKDVMLFPNFEKGIMYKGMELNRRYTLEKLGLFEKE</sequence>